<dbReference type="SUPFAM" id="SSF140683">
    <property type="entry name" value="SP0561-like"/>
    <property type="match status" value="1"/>
</dbReference>
<evidence type="ECO:0000259" key="1">
    <source>
        <dbReference type="Pfam" id="PF08984"/>
    </source>
</evidence>
<dbReference type="EMBL" id="DVHE01000048">
    <property type="protein sequence ID" value="HIR50828.1"/>
    <property type="molecule type" value="Genomic_DNA"/>
</dbReference>
<dbReference type="Proteomes" id="UP000824239">
    <property type="component" value="Unassembled WGS sequence"/>
</dbReference>
<dbReference type="PANTHER" id="PTHR39341">
    <property type="entry name" value="BSL7085 PROTEIN"/>
    <property type="match status" value="1"/>
</dbReference>
<dbReference type="InterPro" id="IPR015077">
    <property type="entry name" value="DUF1858"/>
</dbReference>
<comment type="caution">
    <text evidence="2">The sequence shown here is derived from an EMBL/GenBank/DDBJ whole genome shotgun (WGS) entry which is preliminary data.</text>
</comment>
<accession>A0A9D1IX99</accession>
<dbReference type="AlphaFoldDB" id="A0A9D1IX99"/>
<reference evidence="2" key="1">
    <citation type="submission" date="2020-10" db="EMBL/GenBank/DDBJ databases">
        <authorList>
            <person name="Gilroy R."/>
        </authorList>
    </citation>
    <scope>NUCLEOTIDE SEQUENCE</scope>
    <source>
        <strain evidence="2">ChiBcec15-4380</strain>
    </source>
</reference>
<organism evidence="2 3">
    <name type="scientific">Candidatus Avoscillospira avicola</name>
    <dbReference type="NCBI Taxonomy" id="2840706"/>
    <lineage>
        <taxon>Bacteria</taxon>
        <taxon>Bacillati</taxon>
        <taxon>Bacillota</taxon>
        <taxon>Clostridia</taxon>
        <taxon>Eubacteriales</taxon>
        <taxon>Oscillospiraceae</taxon>
        <taxon>Oscillospiraceae incertae sedis</taxon>
        <taxon>Candidatus Avoscillospira</taxon>
    </lineage>
</organism>
<reference evidence="2" key="2">
    <citation type="journal article" date="2021" name="PeerJ">
        <title>Extensive microbial diversity within the chicken gut microbiome revealed by metagenomics and culture.</title>
        <authorList>
            <person name="Gilroy R."/>
            <person name="Ravi A."/>
            <person name="Getino M."/>
            <person name="Pursley I."/>
            <person name="Horton D.L."/>
            <person name="Alikhan N.F."/>
            <person name="Baker D."/>
            <person name="Gharbi K."/>
            <person name="Hall N."/>
            <person name="Watson M."/>
            <person name="Adriaenssens E.M."/>
            <person name="Foster-Nyarko E."/>
            <person name="Jarju S."/>
            <person name="Secka A."/>
            <person name="Antonio M."/>
            <person name="Oren A."/>
            <person name="Chaudhuri R.R."/>
            <person name="La Ragione R."/>
            <person name="Hildebrand F."/>
            <person name="Pallen M.J."/>
        </authorList>
    </citation>
    <scope>NUCLEOTIDE SEQUENCE</scope>
    <source>
        <strain evidence="2">ChiBcec15-4380</strain>
    </source>
</reference>
<dbReference type="NCBIfam" id="TIGR03980">
    <property type="entry name" value="prismane_assoc"/>
    <property type="match status" value="1"/>
</dbReference>
<dbReference type="Pfam" id="PF08984">
    <property type="entry name" value="DUF1858"/>
    <property type="match status" value="1"/>
</dbReference>
<evidence type="ECO:0000313" key="2">
    <source>
        <dbReference type="EMBL" id="HIR50828.1"/>
    </source>
</evidence>
<dbReference type="PANTHER" id="PTHR39341:SF1">
    <property type="entry name" value="DUF1858 DOMAIN-CONTAINING PROTEIN"/>
    <property type="match status" value="1"/>
</dbReference>
<dbReference type="Gene3D" id="1.10.3910.10">
    <property type="entry name" value="SP0561-like"/>
    <property type="match status" value="1"/>
</dbReference>
<sequence length="75" mass="7992">MAKIEKTTIIGDVLDIAPQTAPLFMAIGMHCLGCPSSRGETVEEACMVHGVDADAFLAQVNRFIEATEAAAKEQQ</sequence>
<feature type="domain" description="DUF1858" evidence="1">
    <location>
        <begin position="4"/>
        <end position="56"/>
    </location>
</feature>
<proteinExistence type="predicted"/>
<dbReference type="InterPro" id="IPR038062">
    <property type="entry name" value="ScdA-like_N_sf"/>
</dbReference>
<evidence type="ECO:0000313" key="3">
    <source>
        <dbReference type="Proteomes" id="UP000824239"/>
    </source>
</evidence>
<protein>
    <submittedName>
        <fullName evidence="2">DUF1858 domain-containing protein</fullName>
    </submittedName>
</protein>
<gene>
    <name evidence="2" type="ORF">IAA53_06025</name>
</gene>
<name>A0A9D1IX99_9FIRM</name>
<dbReference type="InterPro" id="IPR023883">
    <property type="entry name" value="CHP03980_redox-disulphide"/>
</dbReference>